<comment type="function">
    <text evidence="6">Methyltransferase required for the conversion of demethylmenaquinol (DMKH2) to menaquinol (MKH2) and the conversion of 2-polyprenyl-6-methoxy-1,4-benzoquinol (DDMQH2) to 2-polyprenyl-3-methyl-6-methoxy-1,4-benzoquinol (DMQH2).</text>
</comment>
<proteinExistence type="inferred from homology"/>
<comment type="caution">
    <text evidence="7">The sequence shown here is derived from an EMBL/GenBank/DDBJ whole genome shotgun (WGS) entry which is preliminary data.</text>
</comment>
<dbReference type="OrthoDB" id="9808140at2"/>
<dbReference type="GO" id="GO:0009234">
    <property type="term" value="P:menaquinone biosynthetic process"/>
    <property type="evidence" value="ECO:0007669"/>
    <property type="project" value="UniProtKB-UniRule"/>
</dbReference>
<dbReference type="PROSITE" id="PS01184">
    <property type="entry name" value="UBIE_2"/>
    <property type="match status" value="1"/>
</dbReference>
<comment type="similarity">
    <text evidence="6">Belongs to the class I-like SAM-binding methyltransferase superfamily. MenG/UbiE family.</text>
</comment>
<dbReference type="EC" id="2.1.1.201" evidence="6"/>
<dbReference type="EMBL" id="SMAR01000005">
    <property type="protein sequence ID" value="TCT42072.1"/>
    <property type="molecule type" value="Genomic_DNA"/>
</dbReference>
<dbReference type="HAMAP" id="MF_01813">
    <property type="entry name" value="MenG_UbiE_methyltr"/>
    <property type="match status" value="1"/>
</dbReference>
<dbReference type="Pfam" id="PF01209">
    <property type="entry name" value="Ubie_methyltran"/>
    <property type="match status" value="1"/>
</dbReference>
<dbReference type="NCBIfam" id="NF001244">
    <property type="entry name" value="PRK00216.1-5"/>
    <property type="match status" value="1"/>
</dbReference>
<evidence type="ECO:0000313" key="8">
    <source>
        <dbReference type="Proteomes" id="UP000295097"/>
    </source>
</evidence>
<evidence type="ECO:0000256" key="1">
    <source>
        <dbReference type="ARBA" id="ARBA00022428"/>
    </source>
</evidence>
<evidence type="ECO:0000313" key="7">
    <source>
        <dbReference type="EMBL" id="TCT42072.1"/>
    </source>
</evidence>
<dbReference type="SUPFAM" id="SSF53335">
    <property type="entry name" value="S-adenosyl-L-methionine-dependent methyltransferases"/>
    <property type="match status" value="1"/>
</dbReference>
<evidence type="ECO:0000256" key="3">
    <source>
        <dbReference type="ARBA" id="ARBA00022679"/>
    </source>
</evidence>
<keyword evidence="5 6" id="KW-0949">S-adenosyl-L-methionine</keyword>
<evidence type="ECO:0000256" key="4">
    <source>
        <dbReference type="ARBA" id="ARBA00022688"/>
    </source>
</evidence>
<comment type="catalytic activity">
    <reaction evidence="6">
        <text>a 2-methoxy-6-(all-trans-polyprenyl)benzene-1,4-diol + S-adenosyl-L-methionine = a 5-methoxy-2-methyl-3-(all-trans-polyprenyl)benzene-1,4-diol + S-adenosyl-L-homocysteine + H(+)</text>
        <dbReference type="Rhea" id="RHEA:28286"/>
        <dbReference type="Rhea" id="RHEA-COMP:10858"/>
        <dbReference type="Rhea" id="RHEA-COMP:10859"/>
        <dbReference type="ChEBI" id="CHEBI:15378"/>
        <dbReference type="ChEBI" id="CHEBI:57856"/>
        <dbReference type="ChEBI" id="CHEBI:59789"/>
        <dbReference type="ChEBI" id="CHEBI:84166"/>
        <dbReference type="ChEBI" id="CHEBI:84167"/>
        <dbReference type="EC" id="2.1.1.201"/>
    </reaction>
</comment>
<dbReference type="NCBIfam" id="TIGR01934">
    <property type="entry name" value="MenG_MenH_UbiE"/>
    <property type="match status" value="1"/>
</dbReference>
<comment type="caution">
    <text evidence="6">Lacks conserved residue(s) required for the propagation of feature annotation.</text>
</comment>
<dbReference type="PANTHER" id="PTHR43591">
    <property type="entry name" value="METHYLTRANSFERASE"/>
    <property type="match status" value="1"/>
</dbReference>
<dbReference type="PANTHER" id="PTHR43591:SF24">
    <property type="entry name" value="2-METHOXY-6-POLYPRENYL-1,4-BENZOQUINOL METHYLASE, MITOCHONDRIAL"/>
    <property type="match status" value="1"/>
</dbReference>
<dbReference type="PROSITE" id="PS01183">
    <property type="entry name" value="UBIE_1"/>
    <property type="match status" value="1"/>
</dbReference>
<dbReference type="AlphaFoldDB" id="A0A4R3NWW7"/>
<dbReference type="Gene3D" id="3.40.50.150">
    <property type="entry name" value="Vaccinia Virus protein VP39"/>
    <property type="match status" value="1"/>
</dbReference>
<dbReference type="GO" id="GO:0043770">
    <property type="term" value="F:demethylmenaquinone methyltransferase activity"/>
    <property type="evidence" value="ECO:0007669"/>
    <property type="project" value="UniProtKB-UniRule"/>
</dbReference>
<keyword evidence="1 6" id="KW-0474">Menaquinone biosynthesis</keyword>
<dbReference type="InterPro" id="IPR029063">
    <property type="entry name" value="SAM-dependent_MTases_sf"/>
</dbReference>
<name>A0A4R3NWW7_9HYPH</name>
<dbReference type="Proteomes" id="UP000295097">
    <property type="component" value="Unassembled WGS sequence"/>
</dbReference>
<sequence length="258" mass="28550">MAENRTRADGGMATSFGFKDVADGDKQPLVNDVFHKVAKRYDMMNDLMSAGLHRAWKDAMISALNPPPDPEYRILDVAGGTGDIAFRIVEASRKMAKATVLDINGSMLSVGEDRAKKKGLAENCTFVEANAEELPFEDKTFDAYTIAFGIRNVPHIDKALSEAYRVLKRGGRLLVLEFSEVEAPILDKVYDLWSFNAIPAIGKVVAGDGEPYRYLVESIRKFPNQGDFAKMIERAGFSRVKYTNYSSGIAALHSGWKL</sequence>
<dbReference type="GO" id="GO:0009060">
    <property type="term" value="P:aerobic respiration"/>
    <property type="evidence" value="ECO:0007669"/>
    <property type="project" value="UniProtKB-UniRule"/>
</dbReference>
<accession>A0A4R3NWW7</accession>
<keyword evidence="3 6" id="KW-0808">Transferase</keyword>
<keyword evidence="2 6" id="KW-0489">Methyltransferase</keyword>
<dbReference type="EC" id="2.1.1.163" evidence="6"/>
<organism evidence="7 8">
    <name type="scientific">Martelella mediterranea</name>
    <dbReference type="NCBI Taxonomy" id="293089"/>
    <lineage>
        <taxon>Bacteria</taxon>
        <taxon>Pseudomonadati</taxon>
        <taxon>Pseudomonadota</taxon>
        <taxon>Alphaproteobacteria</taxon>
        <taxon>Hyphomicrobiales</taxon>
        <taxon>Aurantimonadaceae</taxon>
        <taxon>Martelella</taxon>
    </lineage>
</organism>
<dbReference type="UniPathway" id="UPA00079">
    <property type="reaction ID" value="UER00169"/>
</dbReference>
<dbReference type="NCBIfam" id="NF001242">
    <property type="entry name" value="PRK00216.1-3"/>
    <property type="match status" value="1"/>
</dbReference>
<dbReference type="GO" id="GO:0032259">
    <property type="term" value="P:methylation"/>
    <property type="evidence" value="ECO:0007669"/>
    <property type="project" value="UniProtKB-KW"/>
</dbReference>
<dbReference type="UniPathway" id="UPA00232"/>
<keyword evidence="8" id="KW-1185">Reference proteome</keyword>
<evidence type="ECO:0000256" key="2">
    <source>
        <dbReference type="ARBA" id="ARBA00022603"/>
    </source>
</evidence>
<dbReference type="CDD" id="cd02440">
    <property type="entry name" value="AdoMet_MTases"/>
    <property type="match status" value="1"/>
</dbReference>
<reference evidence="7 8" key="1">
    <citation type="submission" date="2019-03" db="EMBL/GenBank/DDBJ databases">
        <title>Freshwater and sediment microbial communities from various areas in North America, analyzing microbe dynamics in response to fracking.</title>
        <authorList>
            <person name="Lamendella R."/>
        </authorList>
    </citation>
    <scope>NUCLEOTIDE SEQUENCE [LARGE SCALE GENOMIC DNA]</scope>
    <source>
        <strain evidence="7 8">175.2</strain>
    </source>
</reference>
<gene>
    <name evidence="6" type="primary">ubiE</name>
    <name evidence="7" type="ORF">EDC90_100587</name>
</gene>
<keyword evidence="4 6" id="KW-0831">Ubiquinone biosynthesis</keyword>
<protein>
    <recommendedName>
        <fullName evidence="6">Ubiquinone/menaquinone biosynthesis C-methyltransferase UbiE</fullName>
        <ecNumber evidence="6">2.1.1.163</ecNumber>
        <ecNumber evidence="6">2.1.1.201</ecNumber>
    </recommendedName>
    <alternativeName>
        <fullName evidence="6">2-methoxy-6-polyprenyl-1,4-benzoquinol methylase</fullName>
    </alternativeName>
    <alternativeName>
        <fullName evidence="6">Demethylmenaquinone methyltransferase</fullName>
    </alternativeName>
</protein>
<feature type="binding site" evidence="6">
    <location>
        <begin position="130"/>
        <end position="131"/>
    </location>
    <ligand>
        <name>S-adenosyl-L-methionine</name>
        <dbReference type="ChEBI" id="CHEBI:59789"/>
    </ligand>
</feature>
<dbReference type="PROSITE" id="PS51608">
    <property type="entry name" value="SAM_MT_UBIE"/>
    <property type="match status" value="1"/>
</dbReference>
<feature type="binding site" evidence="6">
    <location>
        <position position="81"/>
    </location>
    <ligand>
        <name>S-adenosyl-L-methionine</name>
        <dbReference type="ChEBI" id="CHEBI:59789"/>
    </ligand>
</feature>
<dbReference type="GO" id="GO:0008425">
    <property type="term" value="F:2-methoxy-6-polyprenyl-1,4-benzoquinol methyltransferase activity"/>
    <property type="evidence" value="ECO:0007669"/>
    <property type="project" value="UniProtKB-UniRule"/>
</dbReference>
<comment type="pathway">
    <text evidence="6">Quinol/quinone metabolism; menaquinone biosynthesis; menaquinol from 1,4-dihydroxy-2-naphthoate: step 2/2.</text>
</comment>
<dbReference type="RefSeq" id="WP_132309446.1">
    <property type="nucleotide sequence ID" value="NZ_SMAR01000005.1"/>
</dbReference>
<comment type="catalytic activity">
    <reaction evidence="6">
        <text>a 2-demethylmenaquinol + S-adenosyl-L-methionine = a menaquinol + S-adenosyl-L-homocysteine + H(+)</text>
        <dbReference type="Rhea" id="RHEA:42640"/>
        <dbReference type="Rhea" id="RHEA-COMP:9539"/>
        <dbReference type="Rhea" id="RHEA-COMP:9563"/>
        <dbReference type="ChEBI" id="CHEBI:15378"/>
        <dbReference type="ChEBI" id="CHEBI:18151"/>
        <dbReference type="ChEBI" id="CHEBI:55437"/>
        <dbReference type="ChEBI" id="CHEBI:57856"/>
        <dbReference type="ChEBI" id="CHEBI:59789"/>
        <dbReference type="EC" id="2.1.1.163"/>
    </reaction>
</comment>
<dbReference type="InterPro" id="IPR023576">
    <property type="entry name" value="UbiE/COQ5_MeTrFase_CS"/>
</dbReference>
<evidence type="ECO:0000256" key="6">
    <source>
        <dbReference type="HAMAP-Rule" id="MF_01813"/>
    </source>
</evidence>
<dbReference type="InterPro" id="IPR004033">
    <property type="entry name" value="UbiE/COQ5_MeTrFase"/>
</dbReference>
<evidence type="ECO:0000256" key="5">
    <source>
        <dbReference type="ARBA" id="ARBA00022691"/>
    </source>
</evidence>
<feature type="binding site" evidence="6">
    <location>
        <position position="102"/>
    </location>
    <ligand>
        <name>S-adenosyl-L-methionine</name>
        <dbReference type="ChEBI" id="CHEBI:59789"/>
    </ligand>
</feature>
<dbReference type="FunFam" id="3.40.50.150:FF:000064">
    <property type="entry name" value="2-methoxy-6-polyprenyl-1,4-benzoquinol methylase, mitochondrial"/>
    <property type="match status" value="1"/>
</dbReference>
<comment type="pathway">
    <text evidence="6">Cofactor biosynthesis; ubiquinone biosynthesis.</text>
</comment>